<evidence type="ECO:0000313" key="13">
    <source>
        <dbReference type="Proteomes" id="UP000216867"/>
    </source>
</evidence>
<keyword evidence="10" id="KW-0479">Metal-binding</keyword>
<dbReference type="EMBL" id="NCWY01000001">
    <property type="protein sequence ID" value="PAK97052.1"/>
    <property type="molecule type" value="Genomic_DNA"/>
</dbReference>
<dbReference type="PANTHER" id="PTHR28259:SF1">
    <property type="entry name" value="FLUORIDE EXPORT PROTEIN 1-RELATED"/>
    <property type="match status" value="1"/>
</dbReference>
<dbReference type="Proteomes" id="UP000216867">
    <property type="component" value="Unassembled WGS sequence"/>
</dbReference>
<organism evidence="11 13">
    <name type="scientific">Brevibacterium casei</name>
    <dbReference type="NCBI Taxonomy" id="33889"/>
    <lineage>
        <taxon>Bacteria</taxon>
        <taxon>Bacillati</taxon>
        <taxon>Actinomycetota</taxon>
        <taxon>Actinomycetes</taxon>
        <taxon>Micrococcales</taxon>
        <taxon>Brevibacteriaceae</taxon>
        <taxon>Brevibacterium</taxon>
    </lineage>
</organism>
<keyword evidence="2 10" id="KW-1003">Cell membrane</keyword>
<feature type="binding site" evidence="10">
    <location>
        <position position="76"/>
    </location>
    <ligand>
        <name>Na(+)</name>
        <dbReference type="ChEBI" id="CHEBI:29101"/>
        <note>structural</note>
    </ligand>
</feature>
<dbReference type="AlphaFoldDB" id="A0A269ZGX5"/>
<dbReference type="NCBIfam" id="TIGR00494">
    <property type="entry name" value="crcB"/>
    <property type="match status" value="1"/>
</dbReference>
<evidence type="ECO:0000313" key="12">
    <source>
        <dbReference type="EMBL" id="VEW14682.1"/>
    </source>
</evidence>
<dbReference type="GO" id="GO:0140114">
    <property type="term" value="P:cellular detoxification of fluoride"/>
    <property type="evidence" value="ECO:0007669"/>
    <property type="project" value="UniProtKB-UniRule"/>
</dbReference>
<feature type="transmembrane region" description="Helical" evidence="10">
    <location>
        <begin position="96"/>
        <end position="121"/>
    </location>
</feature>
<keyword evidence="3 10" id="KW-0812">Transmembrane</keyword>
<comment type="subcellular location">
    <subcellularLocation>
        <location evidence="1 10">Cell membrane</location>
        <topology evidence="1 10">Multi-pass membrane protein</topology>
    </subcellularLocation>
</comment>
<evidence type="ECO:0000256" key="10">
    <source>
        <dbReference type="HAMAP-Rule" id="MF_00454"/>
    </source>
</evidence>
<dbReference type="GO" id="GO:0005886">
    <property type="term" value="C:plasma membrane"/>
    <property type="evidence" value="ECO:0007669"/>
    <property type="project" value="UniProtKB-SubCell"/>
</dbReference>
<dbReference type="EMBL" id="CAACXN010000015">
    <property type="protein sequence ID" value="VEW14682.1"/>
    <property type="molecule type" value="Genomic_DNA"/>
</dbReference>
<comment type="similarity">
    <text evidence="7 10">Belongs to the fluoride channel Fluc/FEX (TC 1.A.43) family.</text>
</comment>
<evidence type="ECO:0000256" key="8">
    <source>
        <dbReference type="ARBA" id="ARBA00035585"/>
    </source>
</evidence>
<feature type="transmembrane region" description="Helical" evidence="10">
    <location>
        <begin position="6"/>
        <end position="27"/>
    </location>
</feature>
<evidence type="ECO:0000256" key="9">
    <source>
        <dbReference type="ARBA" id="ARBA00049940"/>
    </source>
</evidence>
<feature type="binding site" evidence="10">
    <location>
        <position position="79"/>
    </location>
    <ligand>
        <name>Na(+)</name>
        <dbReference type="ChEBI" id="CHEBI:29101"/>
        <note>structural</note>
    </ligand>
</feature>
<dbReference type="HAMAP" id="MF_00454">
    <property type="entry name" value="FluC"/>
    <property type="match status" value="1"/>
</dbReference>
<evidence type="ECO:0000256" key="4">
    <source>
        <dbReference type="ARBA" id="ARBA00022989"/>
    </source>
</evidence>
<evidence type="ECO:0000256" key="7">
    <source>
        <dbReference type="ARBA" id="ARBA00035120"/>
    </source>
</evidence>
<feature type="transmembrane region" description="Helical" evidence="10">
    <location>
        <begin position="39"/>
        <end position="60"/>
    </location>
</feature>
<dbReference type="Pfam" id="PF02537">
    <property type="entry name" value="CRCB"/>
    <property type="match status" value="1"/>
</dbReference>
<dbReference type="Proteomes" id="UP000386281">
    <property type="component" value="Unassembled WGS sequence"/>
</dbReference>
<dbReference type="GO" id="GO:0046872">
    <property type="term" value="F:metal ion binding"/>
    <property type="evidence" value="ECO:0007669"/>
    <property type="project" value="UniProtKB-KW"/>
</dbReference>
<evidence type="ECO:0000313" key="14">
    <source>
        <dbReference type="Proteomes" id="UP000386281"/>
    </source>
</evidence>
<reference evidence="11 13" key="1">
    <citation type="submission" date="2017-04" db="EMBL/GenBank/DDBJ databases">
        <title>Kefir bacterial isolates.</title>
        <authorList>
            <person name="Kim Y."/>
            <person name="Blasche S."/>
            <person name="Patil K.R."/>
        </authorList>
    </citation>
    <scope>NUCLEOTIDE SEQUENCE [LARGE SCALE GENOMIC DNA]</scope>
    <source>
        <strain evidence="11 13">OG2</strain>
    </source>
</reference>
<evidence type="ECO:0000256" key="6">
    <source>
        <dbReference type="ARBA" id="ARBA00023303"/>
    </source>
</evidence>
<sequence length="125" mass="12686">MTPLLFAGIAVAGGIGAAARMVVDGLIRSRTRGATPWGTIAINVSGSLVLGFLTGLAAGSLLPTEWFLIIGTGFLGGYTTFSTASYETIRLLEQRAWWASAMSGLGTLVLATTAAGLGLLLGGLV</sequence>
<keyword evidence="6 10" id="KW-0407">Ion channel</keyword>
<keyword evidence="4 10" id="KW-1133">Transmembrane helix</keyword>
<comment type="function">
    <text evidence="9 10">Fluoride-specific ion channel. Important for reducing fluoride concentration in the cell, thus reducing its toxicity.</text>
</comment>
<evidence type="ECO:0000256" key="5">
    <source>
        <dbReference type="ARBA" id="ARBA00023136"/>
    </source>
</evidence>
<proteinExistence type="inferred from homology"/>
<keyword evidence="10" id="KW-0915">Sodium</keyword>
<keyword evidence="10" id="KW-0406">Ion transport</keyword>
<dbReference type="RefSeq" id="WP_095375057.1">
    <property type="nucleotide sequence ID" value="NZ_CAACXN010000015.1"/>
</dbReference>
<protein>
    <recommendedName>
        <fullName evidence="10">Fluoride-specific ion channel FluC</fullName>
    </recommendedName>
</protein>
<keyword evidence="10" id="KW-0813">Transport</keyword>
<comment type="catalytic activity">
    <reaction evidence="8">
        <text>fluoride(in) = fluoride(out)</text>
        <dbReference type="Rhea" id="RHEA:76159"/>
        <dbReference type="ChEBI" id="CHEBI:17051"/>
    </reaction>
    <physiologicalReaction direction="left-to-right" evidence="8">
        <dbReference type="Rhea" id="RHEA:76160"/>
    </physiologicalReaction>
</comment>
<evidence type="ECO:0000256" key="3">
    <source>
        <dbReference type="ARBA" id="ARBA00022692"/>
    </source>
</evidence>
<evidence type="ECO:0000313" key="11">
    <source>
        <dbReference type="EMBL" id="PAK97052.1"/>
    </source>
</evidence>
<reference evidence="12 14" key="2">
    <citation type="submission" date="2019-02" db="EMBL/GenBank/DDBJ databases">
        <authorList>
            <consortium name="Pathogen Informatics"/>
        </authorList>
    </citation>
    <scope>NUCLEOTIDE SEQUENCE [LARGE SCALE GENOMIC DNA]</scope>
    <source>
        <strain evidence="12 14">3012STDY7078520</strain>
    </source>
</reference>
<comment type="activity regulation">
    <text evidence="10">Na(+) is not transported, but it plays an essential structural role and its presence is essential for fluoride channel function.</text>
</comment>
<dbReference type="PANTHER" id="PTHR28259">
    <property type="entry name" value="FLUORIDE EXPORT PROTEIN 1-RELATED"/>
    <property type="match status" value="1"/>
</dbReference>
<evidence type="ECO:0000256" key="2">
    <source>
        <dbReference type="ARBA" id="ARBA00022475"/>
    </source>
</evidence>
<dbReference type="GO" id="GO:0062054">
    <property type="term" value="F:fluoride channel activity"/>
    <property type="evidence" value="ECO:0007669"/>
    <property type="project" value="UniProtKB-UniRule"/>
</dbReference>
<keyword evidence="5 10" id="KW-0472">Membrane</keyword>
<feature type="transmembrane region" description="Helical" evidence="10">
    <location>
        <begin position="66"/>
        <end position="84"/>
    </location>
</feature>
<evidence type="ECO:0000256" key="1">
    <source>
        <dbReference type="ARBA" id="ARBA00004651"/>
    </source>
</evidence>
<gene>
    <name evidence="10" type="primary">fluC</name>
    <name evidence="10" type="synonym">crcB</name>
    <name evidence="11" type="ORF">B8X04_00265</name>
    <name evidence="12" type="ORF">NCTC12391_02831</name>
</gene>
<accession>A0A269ZGX5</accession>
<dbReference type="InterPro" id="IPR003691">
    <property type="entry name" value="FluC"/>
</dbReference>
<name>A0A269ZGX5_9MICO</name>